<dbReference type="CDD" id="cd06170">
    <property type="entry name" value="LuxR_C_like"/>
    <property type="match status" value="1"/>
</dbReference>
<dbReference type="InterPro" id="IPR011006">
    <property type="entry name" value="CheY-like_superfamily"/>
</dbReference>
<dbReference type="EMBL" id="SNWX01000001">
    <property type="protein sequence ID" value="TDO95273.1"/>
    <property type="molecule type" value="Genomic_DNA"/>
</dbReference>
<evidence type="ECO:0000256" key="7">
    <source>
        <dbReference type="PROSITE-ProRule" id="PRU00169"/>
    </source>
</evidence>
<dbReference type="PRINTS" id="PR00038">
    <property type="entry name" value="HTHLUXR"/>
</dbReference>
<reference evidence="10 11" key="1">
    <citation type="submission" date="2019-03" db="EMBL/GenBank/DDBJ databases">
        <title>Subsurface microbial communities from deep shales in Ohio and West Virginia, USA.</title>
        <authorList>
            <person name="Wrighton K."/>
        </authorList>
    </citation>
    <scope>NUCLEOTIDE SEQUENCE [LARGE SCALE GENOMIC DNA]</scope>
    <source>
        <strain evidence="10 11">MA284_T2</strain>
    </source>
</reference>
<evidence type="ECO:0000256" key="6">
    <source>
        <dbReference type="ARBA" id="ARBA00024867"/>
    </source>
</evidence>
<dbReference type="Proteomes" id="UP000295064">
    <property type="component" value="Unassembled WGS sequence"/>
</dbReference>
<dbReference type="GO" id="GO:0006355">
    <property type="term" value="P:regulation of DNA-templated transcription"/>
    <property type="evidence" value="ECO:0007669"/>
    <property type="project" value="InterPro"/>
</dbReference>
<name>A0A4R6M248_9FIRM</name>
<dbReference type="Pfam" id="PF00196">
    <property type="entry name" value="GerE"/>
    <property type="match status" value="1"/>
</dbReference>
<dbReference type="SUPFAM" id="SSF52172">
    <property type="entry name" value="CheY-like"/>
    <property type="match status" value="1"/>
</dbReference>
<protein>
    <recommendedName>
        <fullName evidence="1">Stage 0 sporulation protein A homolog</fullName>
    </recommendedName>
</protein>
<dbReference type="InterPro" id="IPR001789">
    <property type="entry name" value="Sig_transdc_resp-reg_receiver"/>
</dbReference>
<dbReference type="SUPFAM" id="SSF46894">
    <property type="entry name" value="C-terminal effector domain of the bipartite response regulators"/>
    <property type="match status" value="1"/>
</dbReference>
<dbReference type="PANTHER" id="PTHR43214:SF24">
    <property type="entry name" value="TRANSCRIPTIONAL REGULATORY PROTEIN NARL-RELATED"/>
    <property type="match status" value="1"/>
</dbReference>
<evidence type="ECO:0000313" key="11">
    <source>
        <dbReference type="Proteomes" id="UP000295064"/>
    </source>
</evidence>
<evidence type="ECO:0000256" key="2">
    <source>
        <dbReference type="ARBA" id="ARBA00022553"/>
    </source>
</evidence>
<dbReference type="RefSeq" id="WP_133513701.1">
    <property type="nucleotide sequence ID" value="NZ_SNWX01000001.1"/>
</dbReference>
<evidence type="ECO:0000256" key="4">
    <source>
        <dbReference type="ARBA" id="ARBA00023125"/>
    </source>
</evidence>
<accession>A0A4R6M248</accession>
<evidence type="ECO:0000256" key="5">
    <source>
        <dbReference type="ARBA" id="ARBA00023163"/>
    </source>
</evidence>
<dbReference type="SMART" id="SM00448">
    <property type="entry name" value="REC"/>
    <property type="match status" value="1"/>
</dbReference>
<comment type="caution">
    <text evidence="10">The sequence shown here is derived from an EMBL/GenBank/DDBJ whole genome shotgun (WGS) entry which is preliminary data.</text>
</comment>
<gene>
    <name evidence="10" type="ORF">DFR79_101274</name>
</gene>
<dbReference type="AlphaFoldDB" id="A0A4R6M248"/>
<dbReference type="OrthoDB" id="9779069at2"/>
<feature type="domain" description="HTH luxR-type" evidence="8">
    <location>
        <begin position="146"/>
        <end position="210"/>
    </location>
</feature>
<evidence type="ECO:0000256" key="1">
    <source>
        <dbReference type="ARBA" id="ARBA00018672"/>
    </source>
</evidence>
<dbReference type="InterPro" id="IPR016032">
    <property type="entry name" value="Sig_transdc_resp-reg_C-effctor"/>
</dbReference>
<dbReference type="PROSITE" id="PS50043">
    <property type="entry name" value="HTH_LUXR_2"/>
    <property type="match status" value="1"/>
</dbReference>
<keyword evidence="2 7" id="KW-0597">Phosphoprotein</keyword>
<evidence type="ECO:0000256" key="3">
    <source>
        <dbReference type="ARBA" id="ARBA00023015"/>
    </source>
</evidence>
<feature type="domain" description="Response regulatory" evidence="9">
    <location>
        <begin position="2"/>
        <end position="118"/>
    </location>
</feature>
<dbReference type="InterPro" id="IPR000792">
    <property type="entry name" value="Tscrpt_reg_LuxR_C"/>
</dbReference>
<evidence type="ECO:0000259" key="8">
    <source>
        <dbReference type="PROSITE" id="PS50043"/>
    </source>
</evidence>
<keyword evidence="5" id="KW-0804">Transcription</keyword>
<dbReference type="GO" id="GO:0000160">
    <property type="term" value="P:phosphorelay signal transduction system"/>
    <property type="evidence" value="ECO:0007669"/>
    <property type="project" value="InterPro"/>
</dbReference>
<dbReference type="GO" id="GO:0003677">
    <property type="term" value="F:DNA binding"/>
    <property type="evidence" value="ECO:0007669"/>
    <property type="project" value="UniProtKB-KW"/>
</dbReference>
<keyword evidence="4" id="KW-0238">DNA-binding</keyword>
<organism evidence="10 11">
    <name type="scientific">Halanaerobium saccharolyticum</name>
    <dbReference type="NCBI Taxonomy" id="43595"/>
    <lineage>
        <taxon>Bacteria</taxon>
        <taxon>Bacillati</taxon>
        <taxon>Bacillota</taxon>
        <taxon>Clostridia</taxon>
        <taxon>Halanaerobiales</taxon>
        <taxon>Halanaerobiaceae</taxon>
        <taxon>Halanaerobium</taxon>
    </lineage>
</organism>
<proteinExistence type="predicted"/>
<keyword evidence="3" id="KW-0805">Transcription regulation</keyword>
<sequence length="210" mass="23839">MKVLIADDHPLFIEGLTNLLKAEDFIEIVAVAHNGKEVVELALAQKPDVILMDISMPILNGIEATKEIKNRLPECKILILTSFEEEDSLFTAIKAGASGYLLKSLNGDELLNSLSDINEGKNPFSAGLEEQLLEQLQKNMMMQEERDLLFRKLSERQLEVVKYLSKGLTYNEIGDKLYLSERTIKYHIEQIKEKLNIKTQSQIISLADKY</sequence>
<comment type="function">
    <text evidence="6">May play the central regulatory role in sporulation. It may be an element of the effector pathway responsible for the activation of sporulation genes in response to nutritional stress. Spo0A may act in concert with spo0H (a sigma factor) to control the expression of some genes that are critical to the sporulation process.</text>
</comment>
<dbReference type="InterPro" id="IPR058245">
    <property type="entry name" value="NreC/VraR/RcsB-like_REC"/>
</dbReference>
<evidence type="ECO:0000313" key="10">
    <source>
        <dbReference type="EMBL" id="TDO95273.1"/>
    </source>
</evidence>
<dbReference type="CDD" id="cd17535">
    <property type="entry name" value="REC_NarL-like"/>
    <property type="match status" value="1"/>
</dbReference>
<dbReference type="SMART" id="SM00421">
    <property type="entry name" value="HTH_LUXR"/>
    <property type="match status" value="1"/>
</dbReference>
<feature type="modified residue" description="4-aspartylphosphate" evidence="7">
    <location>
        <position position="53"/>
    </location>
</feature>
<dbReference type="PANTHER" id="PTHR43214">
    <property type="entry name" value="TWO-COMPONENT RESPONSE REGULATOR"/>
    <property type="match status" value="1"/>
</dbReference>
<dbReference type="Pfam" id="PF00072">
    <property type="entry name" value="Response_reg"/>
    <property type="match status" value="1"/>
</dbReference>
<evidence type="ECO:0000259" key="9">
    <source>
        <dbReference type="PROSITE" id="PS50110"/>
    </source>
</evidence>
<dbReference type="Gene3D" id="3.40.50.2300">
    <property type="match status" value="1"/>
</dbReference>
<dbReference type="PROSITE" id="PS50110">
    <property type="entry name" value="RESPONSE_REGULATORY"/>
    <property type="match status" value="1"/>
</dbReference>
<dbReference type="InterPro" id="IPR039420">
    <property type="entry name" value="WalR-like"/>
</dbReference>